<proteinExistence type="predicted"/>
<dbReference type="AlphaFoldDB" id="A0A4V5ZYE3"/>
<sequence>MLLARCHQTSNIQEANVVKPHIIGNVSGSCEPWKLAFSVVNSQNSQLSAHSFHEFAAHRASMATFRLRKPSCGAKLIRRAMFYTSDLGYGQDPESRDSSIKVTLSVLRLTLLEFGWRQVP</sequence>
<organism evidence="1 2">
    <name type="scientific">Steinernema carpocapsae</name>
    <name type="common">Entomopathogenic nematode</name>
    <dbReference type="NCBI Taxonomy" id="34508"/>
    <lineage>
        <taxon>Eukaryota</taxon>
        <taxon>Metazoa</taxon>
        <taxon>Ecdysozoa</taxon>
        <taxon>Nematoda</taxon>
        <taxon>Chromadorea</taxon>
        <taxon>Rhabditida</taxon>
        <taxon>Tylenchina</taxon>
        <taxon>Panagrolaimomorpha</taxon>
        <taxon>Strongyloidoidea</taxon>
        <taxon>Steinernematidae</taxon>
        <taxon>Steinernema</taxon>
    </lineage>
</organism>
<dbReference type="PROSITE" id="PS51257">
    <property type="entry name" value="PROKAR_LIPOPROTEIN"/>
    <property type="match status" value="1"/>
</dbReference>
<keyword evidence="2" id="KW-1185">Reference proteome</keyword>
<gene>
    <name evidence="1" type="ORF">L596_027231</name>
</gene>
<evidence type="ECO:0000313" key="2">
    <source>
        <dbReference type="Proteomes" id="UP000298663"/>
    </source>
</evidence>
<dbReference type="Proteomes" id="UP000298663">
    <property type="component" value="Unassembled WGS sequence"/>
</dbReference>
<dbReference type="EMBL" id="AZBU02000010">
    <property type="protein sequence ID" value="TKR63395.1"/>
    <property type="molecule type" value="Genomic_DNA"/>
</dbReference>
<comment type="caution">
    <text evidence="1">The sequence shown here is derived from an EMBL/GenBank/DDBJ whole genome shotgun (WGS) entry which is preliminary data.</text>
</comment>
<name>A0A4V5ZYE3_STECR</name>
<reference evidence="1 2" key="2">
    <citation type="journal article" date="2019" name="G3 (Bethesda)">
        <title>Hybrid Assembly of the Genome of the Entomopathogenic Nematode Steinernema carpocapsae Identifies the X-Chromosome.</title>
        <authorList>
            <person name="Serra L."/>
            <person name="Macchietto M."/>
            <person name="Macias-Munoz A."/>
            <person name="McGill C.J."/>
            <person name="Rodriguez I.M."/>
            <person name="Rodriguez B."/>
            <person name="Murad R."/>
            <person name="Mortazavi A."/>
        </authorList>
    </citation>
    <scope>NUCLEOTIDE SEQUENCE [LARGE SCALE GENOMIC DNA]</scope>
    <source>
        <strain evidence="1 2">ALL</strain>
    </source>
</reference>
<evidence type="ECO:0000313" key="1">
    <source>
        <dbReference type="EMBL" id="TKR63395.1"/>
    </source>
</evidence>
<accession>A0A4V5ZYE3</accession>
<reference evidence="1 2" key="1">
    <citation type="journal article" date="2015" name="Genome Biol.">
        <title>Comparative genomics of Steinernema reveals deeply conserved gene regulatory networks.</title>
        <authorList>
            <person name="Dillman A.R."/>
            <person name="Macchietto M."/>
            <person name="Porter C.F."/>
            <person name="Rogers A."/>
            <person name="Williams B."/>
            <person name="Antoshechkin I."/>
            <person name="Lee M.M."/>
            <person name="Goodwin Z."/>
            <person name="Lu X."/>
            <person name="Lewis E.E."/>
            <person name="Goodrich-Blair H."/>
            <person name="Stock S.P."/>
            <person name="Adams B.J."/>
            <person name="Sternberg P.W."/>
            <person name="Mortazavi A."/>
        </authorList>
    </citation>
    <scope>NUCLEOTIDE SEQUENCE [LARGE SCALE GENOMIC DNA]</scope>
    <source>
        <strain evidence="1 2">ALL</strain>
    </source>
</reference>
<protein>
    <submittedName>
        <fullName evidence="1">Uncharacterized protein</fullName>
    </submittedName>
</protein>